<reference evidence="1 2" key="1">
    <citation type="submission" date="2022-10" db="EMBL/GenBank/DDBJ databases">
        <title>Comparative genomic analysis of Cohnella hashimotonis sp. nov., isolated from the International Space Station.</title>
        <authorList>
            <person name="Simpson A."/>
            <person name="Venkateswaran K."/>
        </authorList>
    </citation>
    <scope>NUCLEOTIDE SEQUENCE [LARGE SCALE GENOMIC DNA]</scope>
    <source>
        <strain evidence="1 2">DSM 18997</strain>
    </source>
</reference>
<comment type="caution">
    <text evidence="1">The sequence shown here is derived from an EMBL/GenBank/DDBJ whole genome shotgun (WGS) entry which is preliminary data.</text>
</comment>
<organism evidence="1 2">
    <name type="scientific">Cohnella ginsengisoli</name>
    <dbReference type="NCBI Taxonomy" id="425004"/>
    <lineage>
        <taxon>Bacteria</taxon>
        <taxon>Bacillati</taxon>
        <taxon>Bacillota</taxon>
        <taxon>Bacilli</taxon>
        <taxon>Bacillales</taxon>
        <taxon>Paenibacillaceae</taxon>
        <taxon>Cohnella</taxon>
    </lineage>
</organism>
<evidence type="ECO:0000313" key="2">
    <source>
        <dbReference type="Proteomes" id="UP001153387"/>
    </source>
</evidence>
<protein>
    <submittedName>
        <fullName evidence="1">Uncharacterized protein</fullName>
    </submittedName>
</protein>
<dbReference type="RefSeq" id="WP_277567872.1">
    <property type="nucleotide sequence ID" value="NZ_JAPDHZ010000006.1"/>
</dbReference>
<evidence type="ECO:0000313" key="1">
    <source>
        <dbReference type="EMBL" id="MDG0794103.1"/>
    </source>
</evidence>
<keyword evidence="2" id="KW-1185">Reference proteome</keyword>
<name>A0A9X4QPN8_9BACL</name>
<dbReference type="EMBL" id="JAPDHZ010000006">
    <property type="protein sequence ID" value="MDG0794103.1"/>
    <property type="molecule type" value="Genomic_DNA"/>
</dbReference>
<sequence>MEAPIRYGSNEQFIVQEKGVPLKLSFVRGMGAPQSELYFPLSERPGAAYTMKIPEISVAYHDEATVKLPVDSVENLNKTFKIAGYPVTITKTELIASDRLRIYTDFHTEERPDRMLYNLYAEGNYMAKLSERTGAYEYMEVNVKPGTKTVNLTFSNPTAVLRGPWVFEWSSDEIQP</sequence>
<accession>A0A9X4QPN8</accession>
<dbReference type="Proteomes" id="UP001153387">
    <property type="component" value="Unassembled WGS sequence"/>
</dbReference>
<dbReference type="AlphaFoldDB" id="A0A9X4QPN8"/>
<proteinExistence type="predicted"/>
<gene>
    <name evidence="1" type="ORF">OMP38_27195</name>
</gene>